<dbReference type="InterPro" id="IPR008173">
    <property type="entry name" value="Adenylyl_cyclase_CyaB"/>
</dbReference>
<dbReference type="SUPFAM" id="SSF55154">
    <property type="entry name" value="CYTH-like phosphatases"/>
    <property type="match status" value="1"/>
</dbReference>
<dbReference type="OrthoDB" id="6159137at2759"/>
<feature type="domain" description="CYTH" evidence="1">
    <location>
        <begin position="1"/>
        <end position="173"/>
    </location>
</feature>
<dbReference type="STRING" id="76193.A0A0N0PE04"/>
<dbReference type="AlphaFoldDB" id="A0A0N0PE04"/>
<protein>
    <recommendedName>
        <fullName evidence="1">CYTH domain-containing protein</fullName>
    </recommendedName>
</protein>
<dbReference type="PANTHER" id="PTHR21028">
    <property type="entry name" value="SI:CH211-156B7.4"/>
    <property type="match status" value="1"/>
</dbReference>
<dbReference type="FunCoup" id="A0A0N0PE04">
    <property type="interactions" value="1"/>
</dbReference>
<sequence>MRNIEIKAKVQNVEEICKKAEELSGGPCVVIKQDDVFYKVNDGRLKLRRFPDSSAVLVRYSRDDEGGPKLSNYDLLEFSADDNKKCEELDNILQKCLGIRGRVIKERKLYLVGQTRIHIDNVQDLGNFMELEVVLEAEQTIEEGEAIAKDLQNKLGVKNEDLIKGAYMDLLEKL</sequence>
<dbReference type="Gene3D" id="2.40.320.10">
    <property type="entry name" value="Hypothetical Protein Pfu-838710-001"/>
    <property type="match status" value="1"/>
</dbReference>
<gene>
    <name evidence="2" type="ORF">RR48_01872</name>
</gene>
<dbReference type="Proteomes" id="UP000053240">
    <property type="component" value="Unassembled WGS sequence"/>
</dbReference>
<dbReference type="Pfam" id="PF01928">
    <property type="entry name" value="CYTH"/>
    <property type="match status" value="1"/>
</dbReference>
<dbReference type="SMART" id="SM01118">
    <property type="entry name" value="CYTH"/>
    <property type="match status" value="1"/>
</dbReference>
<dbReference type="EMBL" id="KQ460130">
    <property type="protein sequence ID" value="KPJ17538.1"/>
    <property type="molecule type" value="Genomic_DNA"/>
</dbReference>
<dbReference type="KEGG" id="pmac:106708140"/>
<dbReference type="PROSITE" id="PS51707">
    <property type="entry name" value="CYTH"/>
    <property type="match status" value="1"/>
</dbReference>
<keyword evidence="3" id="KW-1185">Reference proteome</keyword>
<organism evidence="2 3">
    <name type="scientific">Papilio machaon</name>
    <name type="common">Old World swallowtail butterfly</name>
    <dbReference type="NCBI Taxonomy" id="76193"/>
    <lineage>
        <taxon>Eukaryota</taxon>
        <taxon>Metazoa</taxon>
        <taxon>Ecdysozoa</taxon>
        <taxon>Arthropoda</taxon>
        <taxon>Hexapoda</taxon>
        <taxon>Insecta</taxon>
        <taxon>Pterygota</taxon>
        <taxon>Neoptera</taxon>
        <taxon>Endopterygota</taxon>
        <taxon>Lepidoptera</taxon>
        <taxon>Glossata</taxon>
        <taxon>Ditrysia</taxon>
        <taxon>Papilionoidea</taxon>
        <taxon>Papilionidae</taxon>
        <taxon>Papilioninae</taxon>
        <taxon>Papilio</taxon>
    </lineage>
</organism>
<evidence type="ECO:0000259" key="1">
    <source>
        <dbReference type="PROSITE" id="PS51707"/>
    </source>
</evidence>
<dbReference type="PANTHER" id="PTHR21028:SF2">
    <property type="entry name" value="CYTH DOMAIN-CONTAINING PROTEIN"/>
    <property type="match status" value="1"/>
</dbReference>
<accession>A0A0N0PE04</accession>
<dbReference type="CDD" id="cd07890">
    <property type="entry name" value="CYTH-like_AC_IV-like"/>
    <property type="match status" value="1"/>
</dbReference>
<dbReference type="InterPro" id="IPR023577">
    <property type="entry name" value="CYTH_domain"/>
</dbReference>
<proteinExistence type="predicted"/>
<name>A0A0N0PE04_PAPMA</name>
<dbReference type="GO" id="GO:0016462">
    <property type="term" value="F:pyrophosphatase activity"/>
    <property type="evidence" value="ECO:0007669"/>
    <property type="project" value="UniProtKB-ARBA"/>
</dbReference>
<evidence type="ECO:0000313" key="2">
    <source>
        <dbReference type="EMBL" id="KPJ17538.1"/>
    </source>
</evidence>
<dbReference type="InParanoid" id="A0A0N0PE04"/>
<dbReference type="InterPro" id="IPR033469">
    <property type="entry name" value="CYTH-like_dom_sf"/>
</dbReference>
<reference evidence="2 3" key="1">
    <citation type="journal article" date="2015" name="Nat. Commun.">
        <title>Outbred genome sequencing and CRISPR/Cas9 gene editing in butterflies.</title>
        <authorList>
            <person name="Li X."/>
            <person name="Fan D."/>
            <person name="Zhang W."/>
            <person name="Liu G."/>
            <person name="Zhang L."/>
            <person name="Zhao L."/>
            <person name="Fang X."/>
            <person name="Chen L."/>
            <person name="Dong Y."/>
            <person name="Chen Y."/>
            <person name="Ding Y."/>
            <person name="Zhao R."/>
            <person name="Feng M."/>
            <person name="Zhu Y."/>
            <person name="Feng Y."/>
            <person name="Jiang X."/>
            <person name="Zhu D."/>
            <person name="Xiang H."/>
            <person name="Feng X."/>
            <person name="Li S."/>
            <person name="Wang J."/>
            <person name="Zhang G."/>
            <person name="Kronforst M.R."/>
            <person name="Wang W."/>
        </authorList>
    </citation>
    <scope>NUCLEOTIDE SEQUENCE [LARGE SCALE GENOMIC DNA]</scope>
    <source>
        <strain evidence="2">Ya'a_city_454_Pm</strain>
        <tissue evidence="2">Whole body</tissue>
    </source>
</reference>
<evidence type="ECO:0000313" key="3">
    <source>
        <dbReference type="Proteomes" id="UP000053240"/>
    </source>
</evidence>